<accession>A0A439D2I0</accession>
<dbReference type="EMBL" id="RYZI01000190">
    <property type="protein sequence ID" value="RWA08628.1"/>
    <property type="molecule type" value="Genomic_DNA"/>
</dbReference>
<dbReference type="InterPro" id="IPR001214">
    <property type="entry name" value="SET_dom"/>
</dbReference>
<dbReference type="AlphaFoldDB" id="A0A439D2I0"/>
<dbReference type="PANTHER" id="PTHR13271:SF137">
    <property type="entry name" value="SET DOMAIN-CONTAINING PROTEIN"/>
    <property type="match status" value="1"/>
</dbReference>
<protein>
    <recommendedName>
        <fullName evidence="1">SET domain-containing protein</fullName>
    </recommendedName>
</protein>
<evidence type="ECO:0000259" key="1">
    <source>
        <dbReference type="Pfam" id="PF00856"/>
    </source>
</evidence>
<keyword evidence="3" id="KW-1185">Reference proteome</keyword>
<organism evidence="2 3">
    <name type="scientific">Xylaria grammica</name>
    <dbReference type="NCBI Taxonomy" id="363999"/>
    <lineage>
        <taxon>Eukaryota</taxon>
        <taxon>Fungi</taxon>
        <taxon>Dikarya</taxon>
        <taxon>Ascomycota</taxon>
        <taxon>Pezizomycotina</taxon>
        <taxon>Sordariomycetes</taxon>
        <taxon>Xylariomycetidae</taxon>
        <taxon>Xylariales</taxon>
        <taxon>Xylariaceae</taxon>
        <taxon>Xylaria</taxon>
    </lineage>
</organism>
<dbReference type="InterPro" id="IPR046341">
    <property type="entry name" value="SET_dom_sf"/>
</dbReference>
<proteinExistence type="predicted"/>
<feature type="domain" description="SET" evidence="1">
    <location>
        <begin position="113"/>
        <end position="194"/>
    </location>
</feature>
<dbReference type="Proteomes" id="UP000286045">
    <property type="component" value="Unassembled WGS sequence"/>
</dbReference>
<dbReference type="Pfam" id="PF00856">
    <property type="entry name" value="SET"/>
    <property type="match status" value="1"/>
</dbReference>
<reference evidence="2 3" key="1">
    <citation type="submission" date="2018-12" db="EMBL/GenBank/DDBJ databases">
        <title>Draft genome sequence of Xylaria grammica IHI A82.</title>
        <authorList>
            <person name="Buettner E."/>
            <person name="Kellner H."/>
        </authorList>
    </citation>
    <scope>NUCLEOTIDE SEQUENCE [LARGE SCALE GENOMIC DNA]</scope>
    <source>
        <strain evidence="2 3">IHI A82</strain>
    </source>
</reference>
<dbReference type="SUPFAM" id="SSF82199">
    <property type="entry name" value="SET domain"/>
    <property type="match status" value="1"/>
</dbReference>
<sequence length="346" mass="39354">MKADEIVLDVPTNCLRTLSTVPKARLRRLSETGISVHGILAADLTLDKSTKYAPWDAIVPCAADLASMPLTWPAELQSLLPLHSRQLLAKQQAKFDRDWTAVATAFPDLRMGESRENYRHSWLLVNSRTFYYLNAALKRRRGTTKDDHMALQPVADLFNHGDEGGCHVAFGSDGFAFRATTPYKKGDEVKICYGRHGNDFLLTEYGFVMGENCWDEALLDEVVLEKLDERQKERLEEAGFLGGYVLDRETVCHRTQVALRLLCCKVGEWMRFVDGSDDGETSQMAVNTLLLGLLREYVMKVEDTIGRIGRLEVGEQLQRDVSVERWRQIRRLLDTRIESVEQELQT</sequence>
<evidence type="ECO:0000313" key="3">
    <source>
        <dbReference type="Proteomes" id="UP000286045"/>
    </source>
</evidence>
<gene>
    <name evidence="2" type="ORF">EKO27_g6474</name>
</gene>
<evidence type="ECO:0000313" key="2">
    <source>
        <dbReference type="EMBL" id="RWA08628.1"/>
    </source>
</evidence>
<comment type="caution">
    <text evidence="2">The sequence shown here is derived from an EMBL/GenBank/DDBJ whole genome shotgun (WGS) entry which is preliminary data.</text>
</comment>
<dbReference type="STRING" id="363999.A0A439D2I0"/>
<dbReference type="InterPro" id="IPR050600">
    <property type="entry name" value="SETD3_SETD6_MTase"/>
</dbReference>
<dbReference type="PANTHER" id="PTHR13271">
    <property type="entry name" value="UNCHARACTERIZED PUTATIVE METHYLTRANSFERASE"/>
    <property type="match status" value="1"/>
</dbReference>
<dbReference type="Gene3D" id="3.90.1410.10">
    <property type="entry name" value="set domain protein methyltransferase, domain 1"/>
    <property type="match status" value="1"/>
</dbReference>
<name>A0A439D2I0_9PEZI</name>
<dbReference type="GO" id="GO:0016279">
    <property type="term" value="F:protein-lysine N-methyltransferase activity"/>
    <property type="evidence" value="ECO:0007669"/>
    <property type="project" value="TreeGrafter"/>
</dbReference>